<sequence>MTQMVIDDHQTEDYYSSVQKYLMEEPAQVDDDHHLDEEVYDSQRLNCLIQSLEAEINYVHDLDLQQQQQQQQQQPSDHVVEGRETGPDYGDLGFIISWNDQIEMGCSDSFFLDGFSDDNRMMKRD</sequence>
<keyword evidence="3" id="KW-1185">Reference proteome</keyword>
<feature type="compositionally biased region" description="Low complexity" evidence="1">
    <location>
        <begin position="65"/>
        <end position="74"/>
    </location>
</feature>
<proteinExistence type="predicted"/>
<dbReference type="Proteomes" id="UP001497516">
    <property type="component" value="Chromosome 1"/>
</dbReference>
<evidence type="ECO:0000313" key="3">
    <source>
        <dbReference type="Proteomes" id="UP001497516"/>
    </source>
</evidence>
<evidence type="ECO:0000256" key="1">
    <source>
        <dbReference type="SAM" id="MobiDB-lite"/>
    </source>
</evidence>
<gene>
    <name evidence="2" type="ORF">LTRI10_LOCUS1216</name>
</gene>
<organism evidence="2 3">
    <name type="scientific">Linum trigynum</name>
    <dbReference type="NCBI Taxonomy" id="586398"/>
    <lineage>
        <taxon>Eukaryota</taxon>
        <taxon>Viridiplantae</taxon>
        <taxon>Streptophyta</taxon>
        <taxon>Embryophyta</taxon>
        <taxon>Tracheophyta</taxon>
        <taxon>Spermatophyta</taxon>
        <taxon>Magnoliopsida</taxon>
        <taxon>eudicotyledons</taxon>
        <taxon>Gunneridae</taxon>
        <taxon>Pentapetalae</taxon>
        <taxon>rosids</taxon>
        <taxon>fabids</taxon>
        <taxon>Malpighiales</taxon>
        <taxon>Linaceae</taxon>
        <taxon>Linum</taxon>
    </lineage>
</organism>
<dbReference type="AlphaFoldDB" id="A0AAV2C9X8"/>
<feature type="region of interest" description="Disordered" evidence="1">
    <location>
        <begin position="65"/>
        <end position="86"/>
    </location>
</feature>
<name>A0AAV2C9X8_9ROSI</name>
<accession>A0AAV2C9X8</accession>
<protein>
    <submittedName>
        <fullName evidence="2">Uncharacterized protein</fullName>
    </submittedName>
</protein>
<reference evidence="2 3" key="1">
    <citation type="submission" date="2024-04" db="EMBL/GenBank/DDBJ databases">
        <authorList>
            <person name="Fracassetti M."/>
        </authorList>
    </citation>
    <scope>NUCLEOTIDE SEQUENCE [LARGE SCALE GENOMIC DNA]</scope>
</reference>
<evidence type="ECO:0000313" key="2">
    <source>
        <dbReference type="EMBL" id="CAL1353308.1"/>
    </source>
</evidence>
<dbReference type="EMBL" id="OZ034813">
    <property type="protein sequence ID" value="CAL1353308.1"/>
    <property type="molecule type" value="Genomic_DNA"/>
</dbReference>